<reference evidence="9 10" key="1">
    <citation type="journal article" date="2015" name="Nature">
        <title>rRNA introns, odd ribosomes, and small enigmatic genomes across a large radiation of phyla.</title>
        <authorList>
            <person name="Brown C.T."/>
            <person name="Hug L.A."/>
            <person name="Thomas B.C."/>
            <person name="Sharon I."/>
            <person name="Castelle C.J."/>
            <person name="Singh A."/>
            <person name="Wilkins M.J."/>
            <person name="Williams K.H."/>
            <person name="Banfield J.F."/>
        </authorList>
    </citation>
    <scope>NUCLEOTIDE SEQUENCE [LARGE SCALE GENOMIC DNA]</scope>
</reference>
<comment type="caution">
    <text evidence="9">The sequence shown here is derived from an EMBL/GenBank/DDBJ whole genome shotgun (WGS) entry which is preliminary data.</text>
</comment>
<accession>A0A0G1ZZW5</accession>
<evidence type="ECO:0000256" key="5">
    <source>
        <dbReference type="ARBA" id="ARBA00022989"/>
    </source>
</evidence>
<organism evidence="9 10">
    <name type="scientific">Candidatus Giovannonibacteria bacterium GW2011_GWA2_53_7</name>
    <dbReference type="NCBI Taxonomy" id="1618650"/>
    <lineage>
        <taxon>Bacteria</taxon>
        <taxon>Candidatus Giovannoniibacteriota</taxon>
    </lineage>
</organism>
<dbReference type="PANTHER" id="PTHR33778">
    <property type="entry name" value="PROTEIN MGTC"/>
    <property type="match status" value="1"/>
</dbReference>
<dbReference type="InterPro" id="IPR003416">
    <property type="entry name" value="MgtC/SapB/SrpB/YhiD_fam"/>
</dbReference>
<name>A0A0G1ZZW5_9BACT</name>
<keyword evidence="5 7" id="KW-1133">Transmembrane helix</keyword>
<comment type="similarity">
    <text evidence="2">Belongs to the MgtC/SapB family.</text>
</comment>
<evidence type="ECO:0000313" key="10">
    <source>
        <dbReference type="Proteomes" id="UP000034290"/>
    </source>
</evidence>
<dbReference type="GO" id="GO:0005886">
    <property type="term" value="C:plasma membrane"/>
    <property type="evidence" value="ECO:0007669"/>
    <property type="project" value="UniProtKB-SubCell"/>
</dbReference>
<evidence type="ECO:0000259" key="8">
    <source>
        <dbReference type="Pfam" id="PF02308"/>
    </source>
</evidence>
<keyword evidence="3" id="KW-1003">Cell membrane</keyword>
<feature type="transmembrane region" description="Helical" evidence="7">
    <location>
        <begin position="55"/>
        <end position="73"/>
    </location>
</feature>
<proteinExistence type="inferred from homology"/>
<dbReference type="EMBL" id="LCRM01000081">
    <property type="protein sequence ID" value="KKW34022.1"/>
    <property type="molecule type" value="Genomic_DNA"/>
</dbReference>
<dbReference type="PRINTS" id="PR01837">
    <property type="entry name" value="MGTCSAPBPROT"/>
</dbReference>
<sequence>MSGNTAGSNIVVGIGFLGAGLIFLTGNEVRGLTTAAGVWIVAALGMTVALELYNLAIFTALVTLAVLILFRFIERLIPRE</sequence>
<evidence type="ECO:0000256" key="2">
    <source>
        <dbReference type="ARBA" id="ARBA00009298"/>
    </source>
</evidence>
<comment type="subcellular location">
    <subcellularLocation>
        <location evidence="1">Cell membrane</location>
        <topology evidence="1">Multi-pass membrane protein</topology>
    </subcellularLocation>
</comment>
<evidence type="ECO:0000256" key="6">
    <source>
        <dbReference type="ARBA" id="ARBA00023136"/>
    </source>
</evidence>
<evidence type="ECO:0000256" key="1">
    <source>
        <dbReference type="ARBA" id="ARBA00004651"/>
    </source>
</evidence>
<evidence type="ECO:0000256" key="4">
    <source>
        <dbReference type="ARBA" id="ARBA00022692"/>
    </source>
</evidence>
<gene>
    <name evidence="9" type="ORF">UY81_C0081G0004</name>
</gene>
<dbReference type="AlphaFoldDB" id="A0A0G1ZZW5"/>
<protein>
    <submittedName>
        <fullName evidence="9">MgtC/SapB transporter</fullName>
    </submittedName>
</protein>
<dbReference type="InterPro" id="IPR049177">
    <property type="entry name" value="MgtC_SapB_SrpB_YhiD_N"/>
</dbReference>
<feature type="transmembrane region" description="Helical" evidence="7">
    <location>
        <begin position="6"/>
        <end position="24"/>
    </location>
</feature>
<feature type="transmembrane region" description="Helical" evidence="7">
    <location>
        <begin position="31"/>
        <end position="49"/>
    </location>
</feature>
<evidence type="ECO:0000256" key="3">
    <source>
        <dbReference type="ARBA" id="ARBA00022475"/>
    </source>
</evidence>
<keyword evidence="4 7" id="KW-0812">Transmembrane</keyword>
<keyword evidence="6 7" id="KW-0472">Membrane</keyword>
<evidence type="ECO:0000313" key="9">
    <source>
        <dbReference type="EMBL" id="KKW34022.1"/>
    </source>
</evidence>
<dbReference type="Pfam" id="PF02308">
    <property type="entry name" value="MgtC"/>
    <property type="match status" value="1"/>
</dbReference>
<evidence type="ECO:0000256" key="7">
    <source>
        <dbReference type="SAM" id="Phobius"/>
    </source>
</evidence>
<feature type="domain" description="MgtC/SapB/SrpB/YhiD N-terminal" evidence="8">
    <location>
        <begin position="8"/>
        <end position="75"/>
    </location>
</feature>
<dbReference type="Proteomes" id="UP000034290">
    <property type="component" value="Unassembled WGS sequence"/>
</dbReference>
<dbReference type="PANTHER" id="PTHR33778:SF1">
    <property type="entry name" value="MAGNESIUM TRANSPORTER YHID-RELATED"/>
    <property type="match status" value="1"/>
</dbReference>